<evidence type="ECO:0000313" key="3">
    <source>
        <dbReference type="Proteomes" id="UP000018895"/>
    </source>
</evidence>
<feature type="transmembrane region" description="Helical" evidence="1">
    <location>
        <begin position="46"/>
        <end position="68"/>
    </location>
</feature>
<dbReference type="Pfam" id="PF10942">
    <property type="entry name" value="DUF2619"/>
    <property type="match status" value="1"/>
</dbReference>
<name>W4QIB0_9BACI</name>
<keyword evidence="1" id="KW-0472">Membrane</keyword>
<keyword evidence="3" id="KW-1185">Reference proteome</keyword>
<evidence type="ECO:0000313" key="2">
    <source>
        <dbReference type="EMBL" id="GAE31865.1"/>
    </source>
</evidence>
<feature type="transmembrane region" description="Helical" evidence="1">
    <location>
        <begin position="12"/>
        <end position="34"/>
    </location>
</feature>
<protein>
    <recommendedName>
        <fullName evidence="4">DUF2619 domain-containing protein</fullName>
    </recommendedName>
</protein>
<feature type="transmembrane region" description="Helical" evidence="1">
    <location>
        <begin position="74"/>
        <end position="92"/>
    </location>
</feature>
<evidence type="ECO:0000256" key="1">
    <source>
        <dbReference type="SAM" id="Phobius"/>
    </source>
</evidence>
<comment type="caution">
    <text evidence="2">The sequence shown here is derived from an EMBL/GenBank/DDBJ whole genome shotgun (WGS) entry which is preliminary data.</text>
</comment>
<organism evidence="2 3">
    <name type="scientific">Halalkalibacter hemicellulosilyticusJCM 9152</name>
    <dbReference type="NCBI Taxonomy" id="1236971"/>
    <lineage>
        <taxon>Bacteria</taxon>
        <taxon>Bacillati</taxon>
        <taxon>Bacillota</taxon>
        <taxon>Bacilli</taxon>
        <taxon>Bacillales</taxon>
        <taxon>Bacillaceae</taxon>
        <taxon>Halalkalibacter</taxon>
    </lineage>
</organism>
<keyword evidence="1" id="KW-1133">Transmembrane helix</keyword>
<keyword evidence="1" id="KW-0812">Transmembrane</keyword>
<reference evidence="2" key="1">
    <citation type="journal article" date="2014" name="Genome Announc.">
        <title>Draft Genome Sequences of Three Alkaliphilic Bacillus Strains, Bacillus wakoensis JCM 9140T, Bacillus akibai JCM 9157T, and Bacillus hemicellulosilyticus JCM 9152T.</title>
        <authorList>
            <person name="Yuki M."/>
            <person name="Oshima K."/>
            <person name="Suda W."/>
            <person name="Oshida Y."/>
            <person name="Kitamura K."/>
            <person name="Iida T."/>
            <person name="Hattori M."/>
            <person name="Ohkuma M."/>
        </authorList>
    </citation>
    <scope>NUCLEOTIDE SEQUENCE [LARGE SCALE GENOMIC DNA]</scope>
    <source>
        <strain evidence="2">JCM 9152</strain>
    </source>
</reference>
<dbReference type="STRING" id="1236971.JCM9152_3360"/>
<evidence type="ECO:0008006" key="4">
    <source>
        <dbReference type="Google" id="ProtNLM"/>
    </source>
</evidence>
<dbReference type="Proteomes" id="UP000018895">
    <property type="component" value="Unassembled WGS sequence"/>
</dbReference>
<dbReference type="RefSeq" id="WP_035346015.1">
    <property type="nucleotide sequence ID" value="NZ_BAUU01000025.1"/>
</dbReference>
<sequence>MKTWFFSIEVALLIMVGLRLVSGLIELTAAALMLRLNSVEKAIAVNAALAIIGPTILILSISIGLIGMKDQLSFIKVAFIASGVTLILIGLAK</sequence>
<proteinExistence type="predicted"/>
<accession>W4QIB0</accession>
<dbReference type="InterPro" id="IPR020390">
    <property type="entry name" value="Uncharacterised_YqhV"/>
</dbReference>
<dbReference type="AlphaFoldDB" id="W4QIB0"/>
<gene>
    <name evidence="2" type="ORF">JCM9152_3360</name>
</gene>
<dbReference type="EMBL" id="BAUU01000025">
    <property type="protein sequence ID" value="GAE31865.1"/>
    <property type="molecule type" value="Genomic_DNA"/>
</dbReference>